<sequence length="88" mass="10487">MEKESKRSNEVAQEVEQEFLEMMNQKHVKRMSVCEYISILLSSVEDKKKRQEEAKQKLRLLGAFKGFTNLQRTYIKQGRCTQLYLEKV</sequence>
<evidence type="ECO:0000313" key="2">
    <source>
        <dbReference type="Proteomes" id="UP000321175"/>
    </source>
</evidence>
<dbReference type="GeneID" id="61001194"/>
<keyword evidence="2" id="KW-1185">Reference proteome</keyword>
<name>A0ABQ0VH05_ENTMU</name>
<dbReference type="RefSeq" id="WP_071867359.1">
    <property type="nucleotide sequence ID" value="NZ_BJWA01000051.1"/>
</dbReference>
<organism evidence="1 2">
    <name type="scientific">Enterococcus mundtii</name>
    <dbReference type="NCBI Taxonomy" id="53346"/>
    <lineage>
        <taxon>Bacteria</taxon>
        <taxon>Bacillati</taxon>
        <taxon>Bacillota</taxon>
        <taxon>Bacilli</taxon>
        <taxon>Lactobacillales</taxon>
        <taxon>Enterococcaceae</taxon>
        <taxon>Enterococcus</taxon>
    </lineage>
</organism>
<comment type="caution">
    <text evidence="1">The sequence shown here is derived from an EMBL/GenBank/DDBJ whole genome shotgun (WGS) entry which is preliminary data.</text>
</comment>
<gene>
    <name evidence="1" type="ORF">EMU01_30850</name>
</gene>
<accession>A0ABQ0VH05</accession>
<dbReference type="EMBL" id="BJWA01000051">
    <property type="protein sequence ID" value="GEL81941.1"/>
    <property type="molecule type" value="Genomic_DNA"/>
</dbReference>
<protein>
    <submittedName>
        <fullName evidence="1">Uncharacterized protein</fullName>
    </submittedName>
</protein>
<reference evidence="1 2" key="1">
    <citation type="submission" date="2019-07" db="EMBL/GenBank/DDBJ databases">
        <title>Whole genome shotgun sequence of Enterococcus mundtii NBRC 100490.</title>
        <authorList>
            <person name="Hosoyama A."/>
            <person name="Uohara A."/>
            <person name="Ohji S."/>
            <person name="Ichikawa N."/>
        </authorList>
    </citation>
    <scope>NUCLEOTIDE SEQUENCE [LARGE SCALE GENOMIC DNA]</scope>
    <source>
        <strain evidence="1 2">NBRC 100490</strain>
    </source>
</reference>
<proteinExistence type="predicted"/>
<dbReference type="Proteomes" id="UP000321175">
    <property type="component" value="Unassembled WGS sequence"/>
</dbReference>
<evidence type="ECO:0000313" key="1">
    <source>
        <dbReference type="EMBL" id="GEL81941.1"/>
    </source>
</evidence>